<protein>
    <submittedName>
        <fullName evidence="6">Glycosyltransferase</fullName>
    </submittedName>
</protein>
<name>A0A892IEJ1_9BURK</name>
<evidence type="ECO:0000256" key="2">
    <source>
        <dbReference type="ARBA" id="ARBA00022676"/>
    </source>
</evidence>
<dbReference type="Proteomes" id="UP000625568">
    <property type="component" value="Chromosome 3"/>
</dbReference>
<comment type="similarity">
    <text evidence="1">Belongs to the glycosyltransferase 2 family.</text>
</comment>
<evidence type="ECO:0000313" key="6">
    <source>
        <dbReference type="EMBL" id="QRO81152.1"/>
    </source>
</evidence>
<reference evidence="6 7" key="1">
    <citation type="submission" date="2021-02" db="EMBL/GenBank/DDBJ databases">
        <title>FDA dAtabase for Regulatory Grade micrObial Sequences (FDA-ARGOS): Supporting development and validation of Infectious Disease Dx tests.</title>
        <authorList>
            <person name="Minogue T."/>
            <person name="Wolcott M."/>
            <person name="Wasieloski L."/>
            <person name="Aguilar W."/>
            <person name="Moore D."/>
            <person name="Jaissle J."/>
            <person name="Tallon L."/>
            <person name="Sadzewicz L."/>
            <person name="Zhao X."/>
            <person name="Boylan J."/>
            <person name="Ott S."/>
            <person name="Bowen H."/>
            <person name="Vavikolanu K."/>
            <person name="Mehta A."/>
            <person name="Aluvathingal J."/>
            <person name="Nadendla S."/>
            <person name="Yan Y."/>
            <person name="Sichtig H."/>
        </authorList>
    </citation>
    <scope>NUCLEOTIDE SEQUENCE [LARGE SCALE GENOMIC DNA]</scope>
    <source>
        <strain evidence="6 7">FDAARGOS_1272</strain>
    </source>
</reference>
<evidence type="ECO:0000313" key="7">
    <source>
        <dbReference type="Proteomes" id="UP000625568"/>
    </source>
</evidence>
<dbReference type="PANTHER" id="PTHR43179">
    <property type="entry name" value="RHAMNOSYLTRANSFERASE WBBL"/>
    <property type="match status" value="1"/>
</dbReference>
<keyword evidence="3 6" id="KW-0808">Transferase</keyword>
<feature type="domain" description="Glycosyltransferase 2-like" evidence="5">
    <location>
        <begin position="23"/>
        <end position="178"/>
    </location>
</feature>
<dbReference type="Gene3D" id="3.90.550.10">
    <property type="entry name" value="Spore Coat Polysaccharide Biosynthesis Protein SpsA, Chain A"/>
    <property type="match status" value="1"/>
</dbReference>
<gene>
    <name evidence="6" type="ORF">I6K02_25590</name>
</gene>
<dbReference type="PANTHER" id="PTHR43179:SF12">
    <property type="entry name" value="GALACTOFURANOSYLTRANSFERASE GLFT2"/>
    <property type="match status" value="1"/>
</dbReference>
<dbReference type="GeneID" id="93130771"/>
<dbReference type="GO" id="GO:0016757">
    <property type="term" value="F:glycosyltransferase activity"/>
    <property type="evidence" value="ECO:0007669"/>
    <property type="project" value="UniProtKB-KW"/>
</dbReference>
<dbReference type="AlphaFoldDB" id="A0A892IEJ1"/>
<sequence length="312" mass="34180">MRPHVRITPARVALPPRETRMTAVVLTYRRAHELARTLSQLSALPDRPAIVVVDNGSDDATAALVRERFPHVVLVHAPTNLGAAGRNLGVAVARTPHVAFCDDDTWWAPGSLTEAANLLDAYPHVAAVTARVLVGPDEREDPTCRLMADSPLDAPVTLPGRPILGLLAGATAFRRDAFLRAGGYHPRYFIGGEEALLALDLCRAGAWLVYAPQLTVHHYPSTQRDARTRASVSARNAVWTAWLRWPAGAALAHTVRLLPTLRRERGLVSTFAGLPWILRERRAIPPHVERMRRRLDDASPRPGAGPRPETHA</sequence>
<proteinExistence type="inferred from homology"/>
<organism evidence="6 7">
    <name type="scientific">Burkholderia dolosa</name>
    <dbReference type="NCBI Taxonomy" id="152500"/>
    <lineage>
        <taxon>Bacteria</taxon>
        <taxon>Pseudomonadati</taxon>
        <taxon>Pseudomonadota</taxon>
        <taxon>Betaproteobacteria</taxon>
        <taxon>Burkholderiales</taxon>
        <taxon>Burkholderiaceae</taxon>
        <taxon>Burkholderia</taxon>
        <taxon>Burkholderia cepacia complex</taxon>
    </lineage>
</organism>
<feature type="compositionally biased region" description="Basic and acidic residues" evidence="4">
    <location>
        <begin position="290"/>
        <end position="299"/>
    </location>
</feature>
<feature type="region of interest" description="Disordered" evidence="4">
    <location>
        <begin position="290"/>
        <end position="312"/>
    </location>
</feature>
<dbReference type="Pfam" id="PF00535">
    <property type="entry name" value="Glycos_transf_2"/>
    <property type="match status" value="1"/>
</dbReference>
<dbReference type="InterPro" id="IPR001173">
    <property type="entry name" value="Glyco_trans_2-like"/>
</dbReference>
<evidence type="ECO:0000256" key="1">
    <source>
        <dbReference type="ARBA" id="ARBA00006739"/>
    </source>
</evidence>
<evidence type="ECO:0000256" key="4">
    <source>
        <dbReference type="SAM" id="MobiDB-lite"/>
    </source>
</evidence>
<keyword evidence="7" id="KW-1185">Reference proteome</keyword>
<accession>A0A892IEJ1</accession>
<dbReference type="EMBL" id="CP069484">
    <property type="protein sequence ID" value="QRO81152.1"/>
    <property type="molecule type" value="Genomic_DNA"/>
</dbReference>
<dbReference type="SUPFAM" id="SSF53448">
    <property type="entry name" value="Nucleotide-diphospho-sugar transferases"/>
    <property type="match status" value="1"/>
</dbReference>
<evidence type="ECO:0000256" key="3">
    <source>
        <dbReference type="ARBA" id="ARBA00022679"/>
    </source>
</evidence>
<dbReference type="InterPro" id="IPR029044">
    <property type="entry name" value="Nucleotide-diphossugar_trans"/>
</dbReference>
<evidence type="ECO:0000259" key="5">
    <source>
        <dbReference type="Pfam" id="PF00535"/>
    </source>
</evidence>
<keyword evidence="2" id="KW-0328">Glycosyltransferase</keyword>
<dbReference type="RefSeq" id="WP_006767458.1">
    <property type="nucleotide sequence ID" value="NZ_CABVPR010000042.1"/>
</dbReference>